<dbReference type="OrthoDB" id="3642855at2759"/>
<proteinExistence type="predicted"/>
<accession>A0A139H1V3</accession>
<dbReference type="EMBL" id="LFZN01000177">
    <property type="protein sequence ID" value="KXS96359.1"/>
    <property type="molecule type" value="Genomic_DNA"/>
</dbReference>
<dbReference type="Proteomes" id="UP000070133">
    <property type="component" value="Unassembled WGS sequence"/>
</dbReference>
<keyword evidence="2" id="KW-1185">Reference proteome</keyword>
<evidence type="ECO:0000313" key="2">
    <source>
        <dbReference type="Proteomes" id="UP000070133"/>
    </source>
</evidence>
<dbReference type="AlphaFoldDB" id="A0A139H1V3"/>
<evidence type="ECO:0000313" key="1">
    <source>
        <dbReference type="EMBL" id="KXS96359.1"/>
    </source>
</evidence>
<sequence>MPLTAMKRHHPETVDTDDIRPHKFQRSTVADNIHVQPAQQTPVYPNELWDTICKTDIQSLREIVYHATMANIDPQVSLRVLNMHHTRIHNEAVQAEQARKTQELRDKRDRKKVIDFDQHFRQIDSWVSNDPIDRKACRISYGIYEKIVARIAKLTEKAIEATTNFQSKCNALETLRKIVDAILRHSDGAMGIEIYGYFNTERDIENSMLRILHSMDPPEHAELLNVRDEGVRWIEQMETLETFRQTKEVHFGRHEGEAPFPGISEVLDFVLGAVKAEASEGGVLLKKEPAVE</sequence>
<comment type="caution">
    <text evidence="1">The sequence shown here is derived from an EMBL/GenBank/DDBJ whole genome shotgun (WGS) entry which is preliminary data.</text>
</comment>
<name>A0A139H1V3_9PEZI</name>
<gene>
    <name evidence="1" type="ORF">AC578_3083</name>
</gene>
<organism evidence="1 2">
    <name type="scientific">Pseudocercospora eumusae</name>
    <dbReference type="NCBI Taxonomy" id="321146"/>
    <lineage>
        <taxon>Eukaryota</taxon>
        <taxon>Fungi</taxon>
        <taxon>Dikarya</taxon>
        <taxon>Ascomycota</taxon>
        <taxon>Pezizomycotina</taxon>
        <taxon>Dothideomycetes</taxon>
        <taxon>Dothideomycetidae</taxon>
        <taxon>Mycosphaerellales</taxon>
        <taxon>Mycosphaerellaceae</taxon>
        <taxon>Pseudocercospora</taxon>
    </lineage>
</organism>
<protein>
    <submittedName>
        <fullName evidence="1">Uncharacterized protein</fullName>
    </submittedName>
</protein>
<reference evidence="1 2" key="1">
    <citation type="submission" date="2015-07" db="EMBL/GenBank/DDBJ databases">
        <title>Comparative genomics of the Sigatoka disease complex on banana suggests a link between parallel evolutionary changes in Pseudocercospora fijiensis and Pseudocercospora eumusae and increased virulence on the banana host.</title>
        <authorList>
            <person name="Chang T.-C."/>
            <person name="Salvucci A."/>
            <person name="Crous P.W."/>
            <person name="Stergiopoulos I."/>
        </authorList>
    </citation>
    <scope>NUCLEOTIDE SEQUENCE [LARGE SCALE GENOMIC DNA]</scope>
    <source>
        <strain evidence="1 2">CBS 114824</strain>
    </source>
</reference>